<dbReference type="Gene3D" id="2.60.40.10">
    <property type="entry name" value="Immunoglobulins"/>
    <property type="match status" value="1"/>
</dbReference>
<accession>A0A2P6NAK9</accession>
<dbReference type="EMBL" id="MDYQ01000133">
    <property type="protein sequence ID" value="PRP80969.1"/>
    <property type="molecule type" value="Genomic_DNA"/>
</dbReference>
<dbReference type="Proteomes" id="UP000241769">
    <property type="component" value="Unassembled WGS sequence"/>
</dbReference>
<name>A0A2P6NAK9_9EUKA</name>
<evidence type="ECO:0000256" key="3">
    <source>
        <dbReference type="ARBA" id="ARBA00023002"/>
    </source>
</evidence>
<keyword evidence="2" id="KW-0223">Dioxygenase</keyword>
<dbReference type="Pfam" id="PF16561">
    <property type="entry name" value="AMPK1_CBM"/>
    <property type="match status" value="1"/>
</dbReference>
<feature type="compositionally biased region" description="Basic and acidic residues" evidence="4">
    <location>
        <begin position="844"/>
        <end position="861"/>
    </location>
</feature>
<protein>
    <recommendedName>
        <fullName evidence="5">Lipoxygenase domain-containing protein</fullName>
    </recommendedName>
</protein>
<dbReference type="GO" id="GO:0034440">
    <property type="term" value="P:lipid oxidation"/>
    <property type="evidence" value="ECO:0007669"/>
    <property type="project" value="InterPro"/>
</dbReference>
<dbReference type="InterPro" id="IPR013819">
    <property type="entry name" value="LipOase_C"/>
</dbReference>
<dbReference type="SUPFAM" id="SSF48484">
    <property type="entry name" value="Lipoxigenase"/>
    <property type="match status" value="1"/>
</dbReference>
<dbReference type="OrthoDB" id="407298at2759"/>
<dbReference type="Gene3D" id="1.20.245.10">
    <property type="entry name" value="Lipoxygenase-1, Domain 5"/>
    <property type="match status" value="1"/>
</dbReference>
<dbReference type="InterPro" id="IPR013783">
    <property type="entry name" value="Ig-like_fold"/>
</dbReference>
<dbReference type="Pfam" id="PF00305">
    <property type="entry name" value="Lipoxygenase"/>
    <property type="match status" value="2"/>
</dbReference>
<keyword evidence="7" id="KW-1185">Reference proteome</keyword>
<dbReference type="Gene3D" id="3.10.450.60">
    <property type="match status" value="1"/>
</dbReference>
<keyword evidence="3" id="KW-0560">Oxidoreductase</keyword>
<dbReference type="SUPFAM" id="SSF81296">
    <property type="entry name" value="E set domains"/>
    <property type="match status" value="1"/>
</dbReference>
<dbReference type="InterPro" id="IPR032640">
    <property type="entry name" value="AMPK1_CBM"/>
</dbReference>
<dbReference type="STRING" id="1890364.A0A2P6NAK9"/>
<keyword evidence="1" id="KW-0479">Metal-binding</keyword>
<dbReference type="InterPro" id="IPR036226">
    <property type="entry name" value="LipOase_C_sf"/>
</dbReference>
<proteinExistence type="predicted"/>
<dbReference type="GO" id="GO:0046872">
    <property type="term" value="F:metal ion binding"/>
    <property type="evidence" value="ECO:0007669"/>
    <property type="project" value="UniProtKB-KW"/>
</dbReference>
<reference evidence="6 7" key="1">
    <citation type="journal article" date="2018" name="Genome Biol. Evol.">
        <title>Multiple Roots of Fruiting Body Formation in Amoebozoa.</title>
        <authorList>
            <person name="Hillmann F."/>
            <person name="Forbes G."/>
            <person name="Novohradska S."/>
            <person name="Ferling I."/>
            <person name="Riege K."/>
            <person name="Groth M."/>
            <person name="Westermann M."/>
            <person name="Marz M."/>
            <person name="Spaller T."/>
            <person name="Winckler T."/>
            <person name="Schaap P."/>
            <person name="Glockner G."/>
        </authorList>
    </citation>
    <scope>NUCLEOTIDE SEQUENCE [LARGE SCALE GENOMIC DNA]</scope>
    <source>
        <strain evidence="6 7">Jena</strain>
    </source>
</reference>
<feature type="domain" description="Lipoxygenase" evidence="5">
    <location>
        <begin position="514"/>
        <end position="1051"/>
    </location>
</feature>
<dbReference type="InterPro" id="IPR014756">
    <property type="entry name" value="Ig_E-set"/>
</dbReference>
<gene>
    <name evidence="6" type="ORF">PROFUN_11083</name>
</gene>
<feature type="region of interest" description="Disordered" evidence="4">
    <location>
        <begin position="844"/>
        <end position="882"/>
    </location>
</feature>
<dbReference type="PROSITE" id="PS51393">
    <property type="entry name" value="LIPOXYGENASE_3"/>
    <property type="match status" value="1"/>
</dbReference>
<dbReference type="GO" id="GO:0016702">
    <property type="term" value="F:oxidoreductase activity, acting on single donors with incorporation of molecular oxygen, incorporation of two atoms of oxygen"/>
    <property type="evidence" value="ECO:0007669"/>
    <property type="project" value="InterPro"/>
</dbReference>
<dbReference type="InterPro" id="IPR000907">
    <property type="entry name" value="LipOase"/>
</dbReference>
<comment type="caution">
    <text evidence="6">The sequence shown here is derived from an EMBL/GenBank/DDBJ whole genome shotgun (WGS) entry which is preliminary data.</text>
</comment>
<evidence type="ECO:0000256" key="1">
    <source>
        <dbReference type="ARBA" id="ARBA00022723"/>
    </source>
</evidence>
<evidence type="ECO:0000256" key="2">
    <source>
        <dbReference type="ARBA" id="ARBA00022964"/>
    </source>
</evidence>
<dbReference type="AlphaFoldDB" id="A0A2P6NAK9"/>
<evidence type="ECO:0000313" key="6">
    <source>
        <dbReference type="EMBL" id="PRP80969.1"/>
    </source>
</evidence>
<sequence>MTPRDNHSLVTECGIVFRVIQRLNSVISHSLLPKHFPNNFKDQFPCQTLHDHSQHEPDTIDIHLVVALTATDGFGYDANIIPSISRSSFSSQCFQIHRAIRMFPEKGAAYQRIRGVVGKALASFLKEEGESSSMSVVEYQRSQGVAYAAIAYKLAKLIFGKLTEKSISFSANLVWTVMGQQTDHLFVWTSGGSSVAVAGEWDNWTPHNLTKLDPLGLFYVCRITGLKPGETYRYLYLINGQWTADTNKNAKFETKSILPGRPPYNYFTAVAFPHNITKSFAELFYTISSNIRFYSRQLDRELALVNIPIGNLVPESANRVISNSIHNYIDSDEPRDQAHVTFQNAQRYISAQWESHENSLAKTFQDAGYETDVPCFNYAHTFANTATQFDMGINALDPFRKTAKILKYEWETTMVVNYVPEEKTATYPPHLKLRSDQVESDPQIFNGFRLADSVIVIGASKNKVALKIVDFAFGSPDEAYSGTMRDITLKNKELRRAKKNLYAEPNVGDLENFWFSDEMFAHQQFSGTNPSTIRSLASREDGDQNDRWYERFVESAREQKVDGMFKEALGDRQFLFVQDLSFYQDQVGLKRTKTSKGYFFTSGAPAAGEAGSKYAVASVGLFHLEESGKLHPIAIVIDWRGHTDDRTMGESLCLWNKRKNSSVKDHDQEHDWPWRYAKTALQTSDWLSHEVGSHLVHTHFVEEAVIVAAHRAFQSAHPVFRLLSTHWNTTLSINYGARTVLVPNVVSPLVGMTAEQLEKVMNWEYYHHFDWQKRYVPEDLKARGFTDLDDPRFKNYSYGRNIVRLWSVIREFVYDSLKVHYTQNKVVSDRLVRIDSQVRNWSREMRRKPESGATEVEGKEEYEVEESDADRQRDQNKTGGGGMTSFPVIETFDQLVDAVTMCIHIASTQHTAVNYLQKFYLSFVVNRPPCLFYPPPTHLERLKAFDEEDLIRSLPINRWPAEWLLASHLPDLLSYKVSSDQSLIGFAQNVKAHADIAGDIRQQETATNFLTGLYKLNVEFLKMSEENDQLGKHHMDYTVLAPQVTANSILI</sequence>
<dbReference type="PANTHER" id="PTHR11771">
    <property type="entry name" value="LIPOXYGENASE"/>
    <property type="match status" value="1"/>
</dbReference>
<dbReference type="CDD" id="cd02859">
    <property type="entry name" value="E_set_AMPKbeta_like_N"/>
    <property type="match status" value="1"/>
</dbReference>
<evidence type="ECO:0000313" key="7">
    <source>
        <dbReference type="Proteomes" id="UP000241769"/>
    </source>
</evidence>
<dbReference type="InParanoid" id="A0A2P6NAK9"/>
<organism evidence="6 7">
    <name type="scientific">Planoprotostelium fungivorum</name>
    <dbReference type="NCBI Taxonomy" id="1890364"/>
    <lineage>
        <taxon>Eukaryota</taxon>
        <taxon>Amoebozoa</taxon>
        <taxon>Evosea</taxon>
        <taxon>Variosea</taxon>
        <taxon>Cavosteliida</taxon>
        <taxon>Cavosteliaceae</taxon>
        <taxon>Planoprotostelium</taxon>
    </lineage>
</organism>
<evidence type="ECO:0000259" key="5">
    <source>
        <dbReference type="PROSITE" id="PS51393"/>
    </source>
</evidence>
<evidence type="ECO:0000256" key="4">
    <source>
        <dbReference type="SAM" id="MobiDB-lite"/>
    </source>
</evidence>